<accession>G9PF34</accession>
<proteinExistence type="inferred from homology"/>
<dbReference type="HOGENOM" id="CLU_016455_0_1_11"/>
<dbReference type="PANTHER" id="PTHR33392">
    <property type="entry name" value="POLYISOPRENYL-TEICHOIC ACID--PEPTIDOGLYCAN TEICHOIC ACID TRANSFERASE TAGU"/>
    <property type="match status" value="1"/>
</dbReference>
<keyword evidence="5" id="KW-1185">Reference proteome</keyword>
<evidence type="ECO:0000313" key="4">
    <source>
        <dbReference type="EMBL" id="EHM88645.1"/>
    </source>
</evidence>
<dbReference type="PATRIC" id="fig|435830.3.peg.831"/>
<dbReference type="Proteomes" id="UP000003822">
    <property type="component" value="Unassembled WGS sequence"/>
</dbReference>
<dbReference type="eggNOG" id="COG1316">
    <property type="taxonomic scope" value="Bacteria"/>
</dbReference>
<evidence type="ECO:0000256" key="2">
    <source>
        <dbReference type="SAM" id="MobiDB-lite"/>
    </source>
</evidence>
<organism evidence="4 5">
    <name type="scientific">Actinomyces graevenitzii C83</name>
    <dbReference type="NCBI Taxonomy" id="435830"/>
    <lineage>
        <taxon>Bacteria</taxon>
        <taxon>Bacillati</taxon>
        <taxon>Actinomycetota</taxon>
        <taxon>Actinomycetes</taxon>
        <taxon>Actinomycetales</taxon>
        <taxon>Actinomycetaceae</taxon>
        <taxon>Actinomyces</taxon>
    </lineage>
</organism>
<feature type="domain" description="Cell envelope-related transcriptional attenuator" evidence="3">
    <location>
        <begin position="300"/>
        <end position="445"/>
    </location>
</feature>
<dbReference type="STRING" id="435830.HMPREF0045_00858"/>
<gene>
    <name evidence="4" type="ORF">HMPREF0045_00858</name>
</gene>
<comment type="caution">
    <text evidence="4">The sequence shown here is derived from an EMBL/GenBank/DDBJ whole genome shotgun (WGS) entry which is preliminary data.</text>
</comment>
<evidence type="ECO:0000256" key="1">
    <source>
        <dbReference type="ARBA" id="ARBA00006068"/>
    </source>
</evidence>
<feature type="compositionally biased region" description="Polar residues" evidence="2">
    <location>
        <begin position="109"/>
        <end position="130"/>
    </location>
</feature>
<dbReference type="Gene3D" id="3.40.630.190">
    <property type="entry name" value="LCP protein"/>
    <property type="match status" value="1"/>
</dbReference>
<evidence type="ECO:0000259" key="3">
    <source>
        <dbReference type="Pfam" id="PF03816"/>
    </source>
</evidence>
<dbReference type="InterPro" id="IPR004474">
    <property type="entry name" value="LytR_CpsA_psr"/>
</dbReference>
<evidence type="ECO:0000313" key="5">
    <source>
        <dbReference type="Proteomes" id="UP000003822"/>
    </source>
</evidence>
<name>G9PF34_9ACTO</name>
<dbReference type="EMBL" id="ACRN01000004">
    <property type="protein sequence ID" value="EHM88645.1"/>
    <property type="molecule type" value="Genomic_DNA"/>
</dbReference>
<dbReference type="PANTHER" id="PTHR33392:SF6">
    <property type="entry name" value="POLYISOPRENYL-TEICHOIC ACID--PEPTIDOGLYCAN TEICHOIC ACID TRANSFERASE TAGU"/>
    <property type="match status" value="1"/>
</dbReference>
<feature type="compositionally biased region" description="Low complexity" evidence="2">
    <location>
        <begin position="85"/>
        <end position="104"/>
    </location>
</feature>
<comment type="similarity">
    <text evidence="1">Belongs to the LytR/CpsA/Psr (LCP) family.</text>
</comment>
<reference evidence="4 5" key="1">
    <citation type="submission" date="2011-10" db="EMBL/GenBank/DDBJ databases">
        <title>The Genome Sequence of Actinomyces graevenitzii C83.</title>
        <authorList>
            <consortium name="The Broad Institute Genome Sequencing Platform"/>
            <consortium name="The Broad Institute Genome Sequencing Center for Infectious Disease"/>
            <person name="Earl A."/>
            <person name="Ward D."/>
            <person name="Feldgarden M."/>
            <person name="Gevers D."/>
            <person name="Sibley C.D."/>
            <person name="Field T.R."/>
            <person name="Grinwis M."/>
            <person name="Eshaghurshan C.S."/>
            <person name="Surette M.G."/>
            <person name="Young S.K."/>
            <person name="Zeng Q."/>
            <person name="Gargeya S."/>
            <person name="Fitzgerald M."/>
            <person name="Haas B."/>
            <person name="Abouelleil A."/>
            <person name="Alvarado L."/>
            <person name="Arachchi H.M."/>
            <person name="Berlin A."/>
            <person name="Brown A."/>
            <person name="Chapman S.B."/>
            <person name="Chen Z."/>
            <person name="Dunbar C."/>
            <person name="Freedman E."/>
            <person name="Gearin G."/>
            <person name="Goldberg J."/>
            <person name="Griggs A."/>
            <person name="Gujja S."/>
            <person name="Heiman D."/>
            <person name="Howarth C."/>
            <person name="Larson L."/>
            <person name="Lui A."/>
            <person name="MacDonald P.J.P."/>
            <person name="Montmayeur A."/>
            <person name="Murphy C."/>
            <person name="Neiman D."/>
            <person name="Pearson M."/>
            <person name="Priest M."/>
            <person name="Roberts A."/>
            <person name="Saif S."/>
            <person name="Shea T."/>
            <person name="Shenoy N."/>
            <person name="Sisk P."/>
            <person name="Stolte C."/>
            <person name="Sykes S."/>
            <person name="Wortman J."/>
            <person name="Nusbaum C."/>
            <person name="Birren B."/>
        </authorList>
    </citation>
    <scope>NUCLEOTIDE SEQUENCE [LARGE SCALE GENOMIC DNA]</scope>
    <source>
        <strain evidence="4 5">C83</strain>
    </source>
</reference>
<dbReference type="InterPro" id="IPR050922">
    <property type="entry name" value="LytR/CpsA/Psr_CW_biosynth"/>
</dbReference>
<protein>
    <recommendedName>
        <fullName evidence="3">Cell envelope-related transcriptional attenuator domain-containing protein</fullName>
    </recommendedName>
</protein>
<dbReference type="Pfam" id="PF03816">
    <property type="entry name" value="LytR_cpsA_psr"/>
    <property type="match status" value="1"/>
</dbReference>
<dbReference type="AlphaFoldDB" id="G9PF34"/>
<feature type="region of interest" description="Disordered" evidence="2">
    <location>
        <begin position="84"/>
        <end position="227"/>
    </location>
</feature>
<sequence>MTPALTNHLPQPVPRAVLAPRRVVILALAGLTPSPLGLALGHRRSQFQPVLPLMRLPAPLVRRRHVPLAGWVALAALCRFPTPAPAARPAAQTARPATQAAPAPGHASGAQTALPQSLSGQSAARTSGPQTIPPQSIPPRTGSAQARPSSRVGRSGGAVPLSDDVAPARPAAQATQVGRGGAPTRTGLRPAAQPATVPPRRNSRASSRPVMPTRLPIDEPPASPSRGKRRWLKYTSAVLAVILITLCGYTWHLWNKASDQLRRIDALSSMADTPGETWLIVGSDSRSDGAIADTTTAGQRADSVMVLHKAENGQTSLTSLPRDTYVNIPGYGEDKINASYAYGGAKLLVKTVEGLTKMKVNHYVEVGMGGVKNVVDAVGGVEACLDYDVDDHDSGLIWNTAQGKCQQVNGEKALAFSRMRKSDPTGDIGRGLRQRAIISAAVKKAMSPSTLLNPSATSKLVDAGTGSLTVDKDSGVWDIGQMVLAFRSASNDGLTGAPPIEDPDYEPGDVGSTVLLVDTTAPIFFGKVRDGRLTASDFNQAK</sequence>
<dbReference type="NCBIfam" id="TIGR00350">
    <property type="entry name" value="lytR_cpsA_psr"/>
    <property type="match status" value="1"/>
</dbReference>
<feature type="compositionally biased region" description="Low complexity" evidence="2">
    <location>
        <begin position="198"/>
        <end position="209"/>
    </location>
</feature>